<reference evidence="3" key="1">
    <citation type="submission" date="2015-11" db="EMBL/GenBank/DDBJ databases">
        <authorList>
            <consortium name="Cross-ministerial Strategic Innovation Promotion Program (SIP) consortium"/>
            <person name="Tomihama T."/>
            <person name="Ikenaga M."/>
            <person name="Sakai M."/>
            <person name="Okubo T."/>
            <person name="Ikeda S."/>
        </authorList>
    </citation>
    <scope>NUCLEOTIDE SEQUENCE [LARGE SCALE GENOMIC DNA]</scope>
    <source>
        <strain evidence="3">S58</strain>
    </source>
</reference>
<evidence type="ECO:0000256" key="1">
    <source>
        <dbReference type="SAM" id="Phobius"/>
    </source>
</evidence>
<keyword evidence="1" id="KW-0472">Membrane</keyword>
<reference evidence="2 3" key="2">
    <citation type="journal article" date="2016" name="Genome Announc.">
        <title>Draft Genome Sequences of Streptomyces scabiei S58, Streptomyces turgidiscabies T45, and Streptomyces acidiscabies a10, the Pathogens of Potato Common Scab, Isolated in Japan.</title>
        <authorList>
            <person name="Tomihama T."/>
            <person name="Nishi Y."/>
            <person name="Sakai M."/>
            <person name="Ikenaga M."/>
            <person name="Okubo T."/>
            <person name="Ikeda S."/>
        </authorList>
    </citation>
    <scope>NUCLEOTIDE SEQUENCE [LARGE SCALE GENOMIC DNA]</scope>
    <source>
        <strain evidence="2 3">S58</strain>
    </source>
</reference>
<feature type="transmembrane region" description="Helical" evidence="1">
    <location>
        <begin position="54"/>
        <end position="72"/>
    </location>
</feature>
<dbReference type="EMBL" id="BCMM01000065">
    <property type="protein sequence ID" value="GAQ67740.1"/>
    <property type="molecule type" value="Genomic_DNA"/>
</dbReference>
<name>A0A100JXZ7_STRSC</name>
<accession>A0A100JXZ7</accession>
<sequence length="223" mass="24018">MNADRAAASAQRKLWIVYASRFGPYGPETPFSAPRTRGVPLLLAPIASWSDSTVLLRVWLLLLAGGALWLAFRPWLSILHRPAAVWVAAGLYGSLWITVFYAGSAMPNHYTAMGATAAAGCFLAPRPRYAGVAAGLAGAVSLSVVGFTWRAYGRWGRGSVTCMTSVMQHYGLLWTDPDGAPQASAGRYDKRSAKRRRTELKAVGCTRVEIVPVRPGEVPEPVS</sequence>
<organism evidence="2 3">
    <name type="scientific">Streptomyces scabiei</name>
    <dbReference type="NCBI Taxonomy" id="1930"/>
    <lineage>
        <taxon>Bacteria</taxon>
        <taxon>Bacillati</taxon>
        <taxon>Actinomycetota</taxon>
        <taxon>Actinomycetes</taxon>
        <taxon>Kitasatosporales</taxon>
        <taxon>Streptomycetaceae</taxon>
        <taxon>Streptomyces</taxon>
    </lineage>
</organism>
<feature type="transmembrane region" description="Helical" evidence="1">
    <location>
        <begin position="129"/>
        <end position="149"/>
    </location>
</feature>
<dbReference type="Proteomes" id="UP000067448">
    <property type="component" value="Unassembled WGS sequence"/>
</dbReference>
<feature type="transmembrane region" description="Helical" evidence="1">
    <location>
        <begin position="84"/>
        <end position="103"/>
    </location>
</feature>
<keyword evidence="1" id="KW-0812">Transmembrane</keyword>
<proteinExistence type="predicted"/>
<evidence type="ECO:0000313" key="3">
    <source>
        <dbReference type="Proteomes" id="UP000067448"/>
    </source>
</evidence>
<gene>
    <name evidence="2" type="ORF">SsS58_08196</name>
</gene>
<keyword evidence="1" id="KW-1133">Transmembrane helix</keyword>
<protein>
    <recommendedName>
        <fullName evidence="4">Integral membrane protein</fullName>
    </recommendedName>
</protein>
<evidence type="ECO:0008006" key="4">
    <source>
        <dbReference type="Google" id="ProtNLM"/>
    </source>
</evidence>
<dbReference type="RefSeq" id="WP_063139504.1">
    <property type="nucleotide sequence ID" value="NZ_BCMM01000065.1"/>
</dbReference>
<dbReference type="AlphaFoldDB" id="A0A100JXZ7"/>
<reference evidence="3" key="3">
    <citation type="submission" date="2016-02" db="EMBL/GenBank/DDBJ databases">
        <title>Draft genome of pathogenic Streptomyces sp. in Japan.</title>
        <authorList>
            <person name="Tomihama T."/>
            <person name="Ikenaga M."/>
            <person name="Sakai M."/>
            <person name="Okubo T."/>
            <person name="Ikeda S."/>
        </authorList>
    </citation>
    <scope>NUCLEOTIDE SEQUENCE [LARGE SCALE GENOMIC DNA]</scope>
    <source>
        <strain evidence="3">S58</strain>
    </source>
</reference>
<evidence type="ECO:0000313" key="2">
    <source>
        <dbReference type="EMBL" id="GAQ67740.1"/>
    </source>
</evidence>
<comment type="caution">
    <text evidence="2">The sequence shown here is derived from an EMBL/GenBank/DDBJ whole genome shotgun (WGS) entry which is preliminary data.</text>
</comment>